<dbReference type="CDD" id="cd05233">
    <property type="entry name" value="SDR_c"/>
    <property type="match status" value="1"/>
</dbReference>
<dbReference type="PROSITE" id="PS00061">
    <property type="entry name" value="ADH_SHORT"/>
    <property type="match status" value="1"/>
</dbReference>
<dbReference type="PRINTS" id="PR00080">
    <property type="entry name" value="SDRFAMILY"/>
</dbReference>
<keyword evidence="2" id="KW-0560">Oxidoreductase</keyword>
<dbReference type="InterPro" id="IPR002347">
    <property type="entry name" value="SDR_fam"/>
</dbReference>
<evidence type="ECO:0000256" key="1">
    <source>
        <dbReference type="ARBA" id="ARBA00006484"/>
    </source>
</evidence>
<dbReference type="EMBL" id="UINC01025617">
    <property type="protein sequence ID" value="SVB01515.1"/>
    <property type="molecule type" value="Genomic_DNA"/>
</dbReference>
<organism evidence="3">
    <name type="scientific">marine metagenome</name>
    <dbReference type="NCBI Taxonomy" id="408172"/>
    <lineage>
        <taxon>unclassified sequences</taxon>
        <taxon>metagenomes</taxon>
        <taxon>ecological metagenomes</taxon>
    </lineage>
</organism>
<dbReference type="GO" id="GO:0016491">
    <property type="term" value="F:oxidoreductase activity"/>
    <property type="evidence" value="ECO:0007669"/>
    <property type="project" value="UniProtKB-KW"/>
</dbReference>
<sequence>MVTGAGRGIGKATSKLLAKNGAEVVLTARTASEIDKVAENIVEDNGGALPISGDITNGSFVTNLFSQIQDQYGRLDILINNAGKAPFGTIEEMSVDVFRSCLELNVVAVFHCTQEAVKLMKAKNDEGKIINIGSVRSHWSEAGGDGAYNASKFALKGLTETVARQLHGTGSKICVGLICPGGVDTSLVNPSGEPNPRLLRPSRVAEAVLHAVTSPPDVNIYDITLFNMSQVPW</sequence>
<dbReference type="InterPro" id="IPR020904">
    <property type="entry name" value="Sc_DH/Rdtase_CS"/>
</dbReference>
<name>A0A382AIW0_9ZZZZ</name>
<comment type="similarity">
    <text evidence="1">Belongs to the short-chain dehydrogenases/reductases (SDR) family.</text>
</comment>
<evidence type="ECO:0000313" key="3">
    <source>
        <dbReference type="EMBL" id="SVB01515.1"/>
    </source>
</evidence>
<dbReference type="Pfam" id="PF00106">
    <property type="entry name" value="adh_short"/>
    <property type="match status" value="1"/>
</dbReference>
<proteinExistence type="inferred from homology"/>
<evidence type="ECO:0000256" key="2">
    <source>
        <dbReference type="ARBA" id="ARBA00023002"/>
    </source>
</evidence>
<accession>A0A382AIW0</accession>
<dbReference type="InterPro" id="IPR036291">
    <property type="entry name" value="NAD(P)-bd_dom_sf"/>
</dbReference>
<dbReference type="PANTHER" id="PTHR43115">
    <property type="entry name" value="DEHYDROGENASE/REDUCTASE SDR FAMILY MEMBER 11"/>
    <property type="match status" value="1"/>
</dbReference>
<dbReference type="AlphaFoldDB" id="A0A382AIW0"/>
<gene>
    <name evidence="3" type="ORF">METZ01_LOCUS154369</name>
</gene>
<dbReference type="PANTHER" id="PTHR43115:SF4">
    <property type="entry name" value="DEHYDROGENASE_REDUCTASE SDR FAMILY MEMBER 11"/>
    <property type="match status" value="1"/>
</dbReference>
<dbReference type="SUPFAM" id="SSF51735">
    <property type="entry name" value="NAD(P)-binding Rossmann-fold domains"/>
    <property type="match status" value="1"/>
</dbReference>
<protein>
    <submittedName>
        <fullName evidence="3">Uncharacterized protein</fullName>
    </submittedName>
</protein>
<dbReference type="PRINTS" id="PR00081">
    <property type="entry name" value="GDHRDH"/>
</dbReference>
<reference evidence="3" key="1">
    <citation type="submission" date="2018-05" db="EMBL/GenBank/DDBJ databases">
        <authorList>
            <person name="Lanie J.A."/>
            <person name="Ng W.-L."/>
            <person name="Kazmierczak K.M."/>
            <person name="Andrzejewski T.M."/>
            <person name="Davidsen T.M."/>
            <person name="Wayne K.J."/>
            <person name="Tettelin H."/>
            <person name="Glass J.I."/>
            <person name="Rusch D."/>
            <person name="Podicherti R."/>
            <person name="Tsui H.-C.T."/>
            <person name="Winkler M.E."/>
        </authorList>
    </citation>
    <scope>NUCLEOTIDE SEQUENCE</scope>
</reference>
<dbReference type="Gene3D" id="3.40.50.720">
    <property type="entry name" value="NAD(P)-binding Rossmann-like Domain"/>
    <property type="match status" value="1"/>
</dbReference>